<protein>
    <submittedName>
        <fullName evidence="5">AsnC family transcriptional regulator</fullName>
    </submittedName>
</protein>
<dbReference type="InterPro" id="IPR000485">
    <property type="entry name" value="AsnC-type_HTH_dom"/>
</dbReference>
<evidence type="ECO:0000256" key="1">
    <source>
        <dbReference type="ARBA" id="ARBA00023015"/>
    </source>
</evidence>
<evidence type="ECO:0000256" key="3">
    <source>
        <dbReference type="ARBA" id="ARBA00023163"/>
    </source>
</evidence>
<dbReference type="Gene3D" id="3.30.70.920">
    <property type="match status" value="1"/>
</dbReference>
<dbReference type="Pfam" id="PF22482">
    <property type="entry name" value="AsnC_trans_reg_3"/>
    <property type="match status" value="1"/>
</dbReference>
<dbReference type="PANTHER" id="PTHR30154">
    <property type="entry name" value="LEUCINE-RESPONSIVE REGULATORY PROTEIN"/>
    <property type="match status" value="1"/>
</dbReference>
<dbReference type="InterPro" id="IPR036390">
    <property type="entry name" value="WH_DNA-bd_sf"/>
</dbReference>
<dbReference type="PANTHER" id="PTHR30154:SF34">
    <property type="entry name" value="TRANSCRIPTIONAL REGULATOR AZLB"/>
    <property type="match status" value="1"/>
</dbReference>
<evidence type="ECO:0000313" key="6">
    <source>
        <dbReference type="Proteomes" id="UP000317893"/>
    </source>
</evidence>
<dbReference type="InterPro" id="IPR011008">
    <property type="entry name" value="Dimeric_a/b-barrel"/>
</dbReference>
<organism evidence="5 6">
    <name type="scientific">Lapillicoccus jejuensis</name>
    <dbReference type="NCBI Taxonomy" id="402171"/>
    <lineage>
        <taxon>Bacteria</taxon>
        <taxon>Bacillati</taxon>
        <taxon>Actinomycetota</taxon>
        <taxon>Actinomycetes</taxon>
        <taxon>Micrococcales</taxon>
        <taxon>Intrasporangiaceae</taxon>
        <taxon>Lapillicoccus</taxon>
    </lineage>
</organism>
<dbReference type="InterPro" id="IPR011991">
    <property type="entry name" value="ArsR-like_HTH"/>
</dbReference>
<dbReference type="Proteomes" id="UP000317893">
    <property type="component" value="Unassembled WGS sequence"/>
</dbReference>
<dbReference type="SMART" id="SM00344">
    <property type="entry name" value="HTH_ASNC"/>
    <property type="match status" value="1"/>
</dbReference>
<keyword evidence="3" id="KW-0804">Transcription</keyword>
<sequence length="157" mass="17385">MTTAARDPRPQLDDTAKRIIELLQEDGRQPYVTIAKAVGLSEAAVRQRVQRLLDAGVIQIVAVSDPLQLGFSREAMVGIRTSGDPNIVAEALNDMNDVTYVVATAGSYDLLAEVVCEDDDHLLELVSRRIRALPGVVSTELFVYLKLHKQHYNWGTR</sequence>
<dbReference type="SUPFAM" id="SSF54909">
    <property type="entry name" value="Dimeric alpha+beta barrel"/>
    <property type="match status" value="1"/>
</dbReference>
<dbReference type="InterPro" id="IPR036388">
    <property type="entry name" value="WH-like_DNA-bd_sf"/>
</dbReference>
<keyword evidence="1" id="KW-0805">Transcription regulation</keyword>
<comment type="caution">
    <text evidence="5">The sequence shown here is derived from an EMBL/GenBank/DDBJ whole genome shotgun (WGS) entry which is preliminary data.</text>
</comment>
<reference evidence="5 6" key="1">
    <citation type="submission" date="2019-06" db="EMBL/GenBank/DDBJ databases">
        <title>Sequencing the genomes of 1000 actinobacteria strains.</title>
        <authorList>
            <person name="Klenk H.-P."/>
        </authorList>
    </citation>
    <scope>NUCLEOTIDE SEQUENCE [LARGE SCALE GENOMIC DNA]</scope>
    <source>
        <strain evidence="5 6">DSM 18607</strain>
    </source>
</reference>
<feature type="domain" description="HTH asnC-type" evidence="4">
    <location>
        <begin position="12"/>
        <end position="72"/>
    </location>
</feature>
<gene>
    <name evidence="5" type="ORF">FB458_3007</name>
</gene>
<evidence type="ECO:0000259" key="4">
    <source>
        <dbReference type="PROSITE" id="PS50956"/>
    </source>
</evidence>
<dbReference type="InterPro" id="IPR054609">
    <property type="entry name" value="PF0864-like_C"/>
</dbReference>
<accession>A0A542E3H3</accession>
<evidence type="ECO:0000256" key="2">
    <source>
        <dbReference type="ARBA" id="ARBA00023125"/>
    </source>
</evidence>
<dbReference type="PRINTS" id="PR00033">
    <property type="entry name" value="HTHASNC"/>
</dbReference>
<name>A0A542E3H3_9MICO</name>
<dbReference type="GO" id="GO:0005829">
    <property type="term" value="C:cytosol"/>
    <property type="evidence" value="ECO:0007669"/>
    <property type="project" value="TreeGrafter"/>
</dbReference>
<evidence type="ECO:0000313" key="5">
    <source>
        <dbReference type="EMBL" id="TQJ09891.1"/>
    </source>
</evidence>
<dbReference type="GO" id="GO:0043565">
    <property type="term" value="F:sequence-specific DNA binding"/>
    <property type="evidence" value="ECO:0007669"/>
    <property type="project" value="InterPro"/>
</dbReference>
<dbReference type="CDD" id="cd00090">
    <property type="entry name" value="HTH_ARSR"/>
    <property type="match status" value="1"/>
</dbReference>
<keyword evidence="6" id="KW-1185">Reference proteome</keyword>
<dbReference type="Pfam" id="PF13404">
    <property type="entry name" value="HTH_AsnC-type"/>
    <property type="match status" value="1"/>
</dbReference>
<proteinExistence type="predicted"/>
<dbReference type="InterPro" id="IPR019888">
    <property type="entry name" value="Tscrpt_reg_AsnC-like"/>
</dbReference>
<dbReference type="GO" id="GO:0043200">
    <property type="term" value="P:response to amino acid"/>
    <property type="evidence" value="ECO:0007669"/>
    <property type="project" value="TreeGrafter"/>
</dbReference>
<dbReference type="SUPFAM" id="SSF46785">
    <property type="entry name" value="Winged helix' DNA-binding domain"/>
    <property type="match status" value="1"/>
</dbReference>
<dbReference type="EMBL" id="VFMN01000001">
    <property type="protein sequence ID" value="TQJ09891.1"/>
    <property type="molecule type" value="Genomic_DNA"/>
</dbReference>
<keyword evidence="2" id="KW-0238">DNA-binding</keyword>
<dbReference type="Gene3D" id="1.10.10.10">
    <property type="entry name" value="Winged helix-like DNA-binding domain superfamily/Winged helix DNA-binding domain"/>
    <property type="match status" value="1"/>
</dbReference>
<dbReference type="AlphaFoldDB" id="A0A542E3H3"/>
<dbReference type="PROSITE" id="PS50956">
    <property type="entry name" value="HTH_ASNC_2"/>
    <property type="match status" value="1"/>
</dbReference>